<reference evidence="3" key="1">
    <citation type="journal article" date="2020" name="Nat. Genet.">
        <title>Genomic diversifications of five Gossypium allopolyploid species and their impact on cotton improvement.</title>
        <authorList>
            <person name="Chen Z.J."/>
            <person name="Sreedasyam A."/>
            <person name="Ando A."/>
            <person name="Song Q."/>
            <person name="De Santiago L.M."/>
            <person name="Hulse-Kemp A.M."/>
            <person name="Ding M."/>
            <person name="Ye W."/>
            <person name="Kirkbride R.C."/>
            <person name="Jenkins J."/>
            <person name="Plott C."/>
            <person name="Lovell J."/>
            <person name="Lin Y.M."/>
            <person name="Vaughn R."/>
            <person name="Liu B."/>
            <person name="Simpson S."/>
            <person name="Scheffler B.E."/>
            <person name="Wen L."/>
            <person name="Saski C.A."/>
            <person name="Grover C.E."/>
            <person name="Hu G."/>
            <person name="Conover J.L."/>
            <person name="Carlson J.W."/>
            <person name="Shu S."/>
            <person name="Boston L.B."/>
            <person name="Williams M."/>
            <person name="Peterson D.G."/>
            <person name="McGee K."/>
            <person name="Jones D.C."/>
            <person name="Wendel J.F."/>
            <person name="Stelly D.M."/>
            <person name="Grimwood J."/>
            <person name="Schmutz J."/>
        </authorList>
    </citation>
    <scope>NUCLEOTIDE SEQUENCE [LARGE SCALE GENOMIC DNA]</scope>
    <source>
        <strain evidence="3">cv. TM-1</strain>
    </source>
</reference>
<name>A0A1U8LLN1_GOSHI</name>
<gene>
    <name evidence="4" type="primary">LOC107928669</name>
</gene>
<evidence type="ECO:0000313" key="3">
    <source>
        <dbReference type="Proteomes" id="UP000818029"/>
    </source>
</evidence>
<feature type="region of interest" description="Disordered" evidence="1">
    <location>
        <begin position="124"/>
        <end position="149"/>
    </location>
</feature>
<dbReference type="STRING" id="3635.A0A1U8LLN1"/>
<dbReference type="InterPro" id="IPR000270">
    <property type="entry name" value="PB1_dom"/>
</dbReference>
<evidence type="ECO:0000259" key="2">
    <source>
        <dbReference type="SMART" id="SM00666"/>
    </source>
</evidence>
<dbReference type="SUPFAM" id="SSF54277">
    <property type="entry name" value="CAD &amp; PB1 domains"/>
    <property type="match status" value="1"/>
</dbReference>
<proteinExistence type="predicted"/>
<feature type="domain" description="PB1" evidence="2">
    <location>
        <begin position="24"/>
        <end position="109"/>
    </location>
</feature>
<feature type="compositionally biased region" description="Low complexity" evidence="1">
    <location>
        <begin position="124"/>
        <end position="145"/>
    </location>
</feature>
<organism evidence="3 4">
    <name type="scientific">Gossypium hirsutum</name>
    <name type="common">Upland cotton</name>
    <name type="synonym">Gossypium mexicanum</name>
    <dbReference type="NCBI Taxonomy" id="3635"/>
    <lineage>
        <taxon>Eukaryota</taxon>
        <taxon>Viridiplantae</taxon>
        <taxon>Streptophyta</taxon>
        <taxon>Embryophyta</taxon>
        <taxon>Tracheophyta</taxon>
        <taxon>Spermatophyta</taxon>
        <taxon>Magnoliopsida</taxon>
        <taxon>eudicotyledons</taxon>
        <taxon>Gunneridae</taxon>
        <taxon>Pentapetalae</taxon>
        <taxon>rosids</taxon>
        <taxon>malvids</taxon>
        <taxon>Malvales</taxon>
        <taxon>Malvaceae</taxon>
        <taxon>Malvoideae</taxon>
        <taxon>Gossypium</taxon>
    </lineage>
</organism>
<dbReference type="CDD" id="cd06410">
    <property type="entry name" value="PB1_UP2"/>
    <property type="match status" value="1"/>
</dbReference>
<dbReference type="AlphaFoldDB" id="A0A1U8LLN1"/>
<dbReference type="SMR" id="A0A1U8LLN1"/>
<dbReference type="InterPro" id="IPR053198">
    <property type="entry name" value="Gynoecium_Dev_Regulator"/>
</dbReference>
<dbReference type="RefSeq" id="XP_016715415.2">
    <property type="nucleotide sequence ID" value="XM_016859926.2"/>
</dbReference>
<evidence type="ECO:0000256" key="1">
    <source>
        <dbReference type="SAM" id="MobiDB-lite"/>
    </source>
</evidence>
<dbReference type="GeneID" id="107928669"/>
<reference evidence="4" key="2">
    <citation type="submission" date="2025-08" db="UniProtKB">
        <authorList>
            <consortium name="RefSeq"/>
        </authorList>
    </citation>
    <scope>IDENTIFICATION</scope>
</reference>
<keyword evidence="3" id="KW-1185">Reference proteome</keyword>
<protein>
    <submittedName>
        <fullName evidence="4">Uncharacterized protein isoform X1</fullName>
    </submittedName>
</protein>
<accession>A0A1U8LLN1</accession>
<dbReference type="PANTHER" id="PTHR31066:SF10">
    <property type="entry name" value="OCTICOSAPEPTIDE_PHOX_BEM1P FAMILY PROTEIN"/>
    <property type="match status" value="1"/>
</dbReference>
<sequence length="215" mass="23861">MLHPNHKPTIKFLCSYRGKILPRYPDRRLCYHGGETRVLVVDRSISFSELSLKMGEMCGTSVSLRCQLPTEDLDALVSITSGEELAYLIEEYDRLASPASFLKIRAFLGVPKSTTKSISLSSSSLTLSSTSSSNSSSSSSTPRSSCVRHIPRTPPVAFPPCSSKKSTTNNIPCYGYRVHHGNHIQIYVRTGNTGNCNSRNQHHKLFTYFELAKIN</sequence>
<dbReference type="KEGG" id="ghi:107928669"/>
<dbReference type="PaxDb" id="3635-A0A1U8LLN1"/>
<dbReference type="Gene3D" id="3.10.20.90">
    <property type="entry name" value="Phosphatidylinositol 3-kinase Catalytic Subunit, Chain A, domain 1"/>
    <property type="match status" value="1"/>
</dbReference>
<dbReference type="Proteomes" id="UP000818029">
    <property type="component" value="Chromosome A12"/>
</dbReference>
<evidence type="ECO:0000313" key="4">
    <source>
        <dbReference type="RefSeq" id="XP_016715415.2"/>
    </source>
</evidence>
<dbReference type="Pfam" id="PF00564">
    <property type="entry name" value="PB1"/>
    <property type="match status" value="1"/>
</dbReference>
<dbReference type="PANTHER" id="PTHR31066">
    <property type="entry name" value="OS05G0427100 PROTEIN-RELATED"/>
    <property type="match status" value="1"/>
</dbReference>
<dbReference type="SMART" id="SM00666">
    <property type="entry name" value="PB1"/>
    <property type="match status" value="1"/>
</dbReference>